<sequence>MNKERAPRTFAIISKEAGFTTKHTHFTIQQVVLSLDKDLIVRKMADLMEITSNTDGSLLVVTFQDIYAHSRGPTGAAMAANLCGKRRFNGLDFLERYRGKKIMLVGDSLSNNMWVSLTCLLHASVPNSSYTIDRKGLLSTFTMQEYGLSVLWLKNGFLIEVAYEKIGKVLKLDSITTGNQWLGMDILIFNSYHWWFHTGRSQTWDYFQVGDKIVKEMDRLEALRIALTTWATWIDRNIDPSKTKVFFQGVAAVHIDPKEWKDPNPSARTCIGQTKPIEGPKYPGPSHPGEAVVRSVISKMARPAYLLDITLLTQLRKDGHPSSYAGKGSALNDCSHWCLAGVPDTWNQLLYAPLLQN</sequence>
<protein>
    <recommendedName>
        <fullName evidence="2">Trichome birefringence-like C-terminal domain-containing protein</fullName>
    </recommendedName>
</protein>
<dbReference type="AlphaFoldDB" id="A0AAV1SM23"/>
<evidence type="ECO:0000256" key="1">
    <source>
        <dbReference type="ARBA" id="ARBA00007727"/>
    </source>
</evidence>
<feature type="domain" description="Trichome birefringence-like C-terminal" evidence="2">
    <location>
        <begin position="87"/>
        <end position="352"/>
    </location>
</feature>
<organism evidence="3 4">
    <name type="scientific">Dovyalis caffra</name>
    <dbReference type="NCBI Taxonomy" id="77055"/>
    <lineage>
        <taxon>Eukaryota</taxon>
        <taxon>Viridiplantae</taxon>
        <taxon>Streptophyta</taxon>
        <taxon>Embryophyta</taxon>
        <taxon>Tracheophyta</taxon>
        <taxon>Spermatophyta</taxon>
        <taxon>Magnoliopsida</taxon>
        <taxon>eudicotyledons</taxon>
        <taxon>Gunneridae</taxon>
        <taxon>Pentapetalae</taxon>
        <taxon>rosids</taxon>
        <taxon>fabids</taxon>
        <taxon>Malpighiales</taxon>
        <taxon>Salicaceae</taxon>
        <taxon>Flacourtieae</taxon>
        <taxon>Dovyalis</taxon>
    </lineage>
</organism>
<dbReference type="GO" id="GO:0016413">
    <property type="term" value="F:O-acetyltransferase activity"/>
    <property type="evidence" value="ECO:0007669"/>
    <property type="project" value="InterPro"/>
</dbReference>
<dbReference type="Proteomes" id="UP001314170">
    <property type="component" value="Unassembled WGS sequence"/>
</dbReference>
<comment type="caution">
    <text evidence="3">The sequence shown here is derived from an EMBL/GenBank/DDBJ whole genome shotgun (WGS) entry which is preliminary data.</text>
</comment>
<evidence type="ECO:0000259" key="2">
    <source>
        <dbReference type="Pfam" id="PF13839"/>
    </source>
</evidence>
<evidence type="ECO:0000313" key="3">
    <source>
        <dbReference type="EMBL" id="CAK7351839.1"/>
    </source>
</evidence>
<dbReference type="InterPro" id="IPR029962">
    <property type="entry name" value="TBL"/>
</dbReference>
<dbReference type="InterPro" id="IPR026057">
    <property type="entry name" value="TBL_C"/>
</dbReference>
<dbReference type="GO" id="GO:0005794">
    <property type="term" value="C:Golgi apparatus"/>
    <property type="evidence" value="ECO:0007669"/>
    <property type="project" value="TreeGrafter"/>
</dbReference>
<dbReference type="PANTHER" id="PTHR32285:SF30">
    <property type="entry name" value="PROTEIN TRICHOME BIREFRINGENCE-LIKE 42"/>
    <property type="match status" value="1"/>
</dbReference>
<gene>
    <name evidence="3" type="ORF">DCAF_LOCUS24023</name>
</gene>
<dbReference type="Pfam" id="PF13839">
    <property type="entry name" value="PC-Esterase"/>
    <property type="match status" value="1"/>
</dbReference>
<reference evidence="3 4" key="1">
    <citation type="submission" date="2024-01" db="EMBL/GenBank/DDBJ databases">
        <authorList>
            <person name="Waweru B."/>
        </authorList>
    </citation>
    <scope>NUCLEOTIDE SEQUENCE [LARGE SCALE GENOMIC DNA]</scope>
</reference>
<comment type="similarity">
    <text evidence="1">Belongs to the PC-esterase family. TBL subfamily.</text>
</comment>
<evidence type="ECO:0000313" key="4">
    <source>
        <dbReference type="Proteomes" id="UP001314170"/>
    </source>
</evidence>
<dbReference type="PANTHER" id="PTHR32285">
    <property type="entry name" value="PROTEIN TRICHOME BIREFRINGENCE-LIKE 9-RELATED"/>
    <property type="match status" value="1"/>
</dbReference>
<proteinExistence type="inferred from homology"/>
<keyword evidence="4" id="KW-1185">Reference proteome</keyword>
<name>A0AAV1SM23_9ROSI</name>
<accession>A0AAV1SM23</accession>
<dbReference type="EMBL" id="CAWUPB010001189">
    <property type="protein sequence ID" value="CAK7351839.1"/>
    <property type="molecule type" value="Genomic_DNA"/>
</dbReference>